<dbReference type="AlphaFoldDB" id="A0AAD8Z581"/>
<evidence type="ECO:0000313" key="4">
    <source>
        <dbReference type="Proteomes" id="UP001239994"/>
    </source>
</evidence>
<dbReference type="InterPro" id="IPR002931">
    <property type="entry name" value="Transglutaminase-like"/>
</dbReference>
<feature type="compositionally biased region" description="Polar residues" evidence="1">
    <location>
        <begin position="73"/>
        <end position="85"/>
    </location>
</feature>
<protein>
    <recommendedName>
        <fullName evidence="2">Transglutaminase-like domain-containing protein</fullName>
    </recommendedName>
</protein>
<reference evidence="3" key="1">
    <citation type="submission" date="2023-03" db="EMBL/GenBank/DDBJ databases">
        <title>Electrophorus voltai genome.</title>
        <authorList>
            <person name="Bian C."/>
        </authorList>
    </citation>
    <scope>NUCLEOTIDE SEQUENCE</scope>
    <source>
        <strain evidence="3">CB-2022</strain>
        <tissue evidence="3">Muscle</tissue>
    </source>
</reference>
<feature type="domain" description="Transglutaminase-like" evidence="2">
    <location>
        <begin position="292"/>
        <end position="361"/>
    </location>
</feature>
<feature type="region of interest" description="Disordered" evidence="1">
    <location>
        <begin position="13"/>
        <end position="119"/>
    </location>
</feature>
<dbReference type="InterPro" id="IPR038765">
    <property type="entry name" value="Papain-like_cys_pep_sf"/>
</dbReference>
<dbReference type="PANTHER" id="PTHR46333">
    <property type="entry name" value="CYTOKINESIS PROTEIN 3"/>
    <property type="match status" value="1"/>
</dbReference>
<dbReference type="PANTHER" id="PTHR46333:SF4">
    <property type="entry name" value="TRANSGLUTAMINASE-LIKE DOMAIN-CONTAINING PROTEIN"/>
    <property type="match status" value="1"/>
</dbReference>
<accession>A0AAD8Z581</accession>
<dbReference type="SMART" id="SM00460">
    <property type="entry name" value="TGc"/>
    <property type="match status" value="1"/>
</dbReference>
<feature type="region of interest" description="Disordered" evidence="1">
    <location>
        <begin position="171"/>
        <end position="213"/>
    </location>
</feature>
<dbReference type="InterPro" id="IPR052557">
    <property type="entry name" value="CAP/Cytokinesis_protein"/>
</dbReference>
<evidence type="ECO:0000313" key="3">
    <source>
        <dbReference type="EMBL" id="KAK1791555.1"/>
    </source>
</evidence>
<evidence type="ECO:0000256" key="1">
    <source>
        <dbReference type="SAM" id="MobiDB-lite"/>
    </source>
</evidence>
<dbReference type="GO" id="GO:0005737">
    <property type="term" value="C:cytoplasm"/>
    <property type="evidence" value="ECO:0007669"/>
    <property type="project" value="TreeGrafter"/>
</dbReference>
<dbReference type="InterPro" id="IPR056564">
    <property type="entry name" value="Ig-like_KY"/>
</dbReference>
<gene>
    <name evidence="3" type="ORF">P4O66_013555</name>
</gene>
<dbReference type="Pfam" id="PF01841">
    <property type="entry name" value="Transglut_core"/>
    <property type="match status" value="1"/>
</dbReference>
<proteinExistence type="predicted"/>
<name>A0AAD8Z581_9TELE</name>
<sequence>MMTDVMVRKLSFPFTCPPCHTQPDHQPTTKQQCHQGNQVQEPEDPNHESLELEYKGTKSPPKDRESQAHKTQPELQSTVEVSANRSPDPEPTGENESIITACMTTEKEGGNARSVKRGQAKPHVSLSALEGVSSHKTVFEKWASLQCDEQRPSTKRQLSAESAAKCVSVRKRSTVKSGKEEPAKALPHSAPGTRPRKACLPTSSSSQRKPRRQLFSSTTVFHRVDTHAINTGRELKGQGVFSAQSIARAITQTARNELEKLRAIWVWLCHSIEYDLEGYLGVSPKLCTPDEVIKEGRGLCSGFSSICLEMCREVGIQCEEVSGYSKGIGHRPGCRLAEKPSDHMWNAVWVRGQWGLLDACWGAGTVDMETKSFIKRFDEFYFLTEPAEFINSHFPDDQHWQLLETPLSPEQFELRPLKTSAFYTLGLTLLQPTLYKITTDDGEATVSMSSSRALTFAYELRQQDFQTGAPGQREVDSSCGRLSVTPQGMTLLLLPPEAASYQLKLFARPEGDTEALRWVCSLEVECPTVRQSQPMPANPYVSWGLGCGAGALGVKGCSVPGEEALEVGDGGEAEVVFHTSRPLMMVCELTHPGLDPVLAKRCQALQIAEERLVCHVLCLYKGFYRLSVFVRDYHDASGPFQNAGNFLLHCRGQGANLNSLYPPDLGPWCGPGIRTQAAGLSHFSHTGALVNTPQGCCNITFHRASPEMQIHAVLSTEQAQKDEVNSKQGPNGKLLEKTPFPLSRHLLLTYLDVKVTVSVCVPRPGLYRLGLYGRQPPQQDYAPLCDYVVRSTCERHGVPFPQVYAAWGRGCVLLEPRGGVLAPQSCARFRVRVPGARRVSVLAPERAELTMNKSRVWEGEAFTGDATQLKLTAATSEACDMAVLMTFDVLDLEREP</sequence>
<dbReference type="EMBL" id="JAROKS010000020">
    <property type="protein sequence ID" value="KAK1791555.1"/>
    <property type="molecule type" value="Genomic_DNA"/>
</dbReference>
<feature type="compositionally biased region" description="Polar residues" evidence="1">
    <location>
        <begin position="24"/>
        <end position="40"/>
    </location>
</feature>
<organism evidence="3 4">
    <name type="scientific">Electrophorus voltai</name>
    <dbReference type="NCBI Taxonomy" id="2609070"/>
    <lineage>
        <taxon>Eukaryota</taxon>
        <taxon>Metazoa</taxon>
        <taxon>Chordata</taxon>
        <taxon>Craniata</taxon>
        <taxon>Vertebrata</taxon>
        <taxon>Euteleostomi</taxon>
        <taxon>Actinopterygii</taxon>
        <taxon>Neopterygii</taxon>
        <taxon>Teleostei</taxon>
        <taxon>Ostariophysi</taxon>
        <taxon>Gymnotiformes</taxon>
        <taxon>Gymnotoidei</taxon>
        <taxon>Gymnotidae</taxon>
        <taxon>Electrophorus</taxon>
    </lineage>
</organism>
<comment type="caution">
    <text evidence="3">The sequence shown here is derived from an EMBL/GenBank/DDBJ whole genome shotgun (WGS) entry which is preliminary data.</text>
</comment>
<feature type="compositionally biased region" description="Basic and acidic residues" evidence="1">
    <location>
        <begin position="44"/>
        <end position="72"/>
    </location>
</feature>
<dbReference type="Proteomes" id="UP001239994">
    <property type="component" value="Unassembled WGS sequence"/>
</dbReference>
<dbReference type="SUPFAM" id="SSF54001">
    <property type="entry name" value="Cysteine proteinases"/>
    <property type="match status" value="1"/>
</dbReference>
<dbReference type="Pfam" id="PF23265">
    <property type="entry name" value="Ig-like_KY"/>
    <property type="match status" value="2"/>
</dbReference>
<evidence type="ECO:0000259" key="2">
    <source>
        <dbReference type="SMART" id="SM00460"/>
    </source>
</evidence>
<dbReference type="Gene3D" id="3.10.620.30">
    <property type="match status" value="1"/>
</dbReference>
<keyword evidence="4" id="KW-1185">Reference proteome</keyword>